<organism evidence="1 2">
    <name type="scientific">Papaver somniferum</name>
    <name type="common">Opium poppy</name>
    <dbReference type="NCBI Taxonomy" id="3469"/>
    <lineage>
        <taxon>Eukaryota</taxon>
        <taxon>Viridiplantae</taxon>
        <taxon>Streptophyta</taxon>
        <taxon>Embryophyta</taxon>
        <taxon>Tracheophyta</taxon>
        <taxon>Spermatophyta</taxon>
        <taxon>Magnoliopsida</taxon>
        <taxon>Ranunculales</taxon>
        <taxon>Papaveraceae</taxon>
        <taxon>Papaveroideae</taxon>
        <taxon>Papaver</taxon>
    </lineage>
</organism>
<gene>
    <name evidence="1" type="ORF">C5167_008755</name>
</gene>
<dbReference type="Proteomes" id="UP000316621">
    <property type="component" value="Chromosome 6"/>
</dbReference>
<keyword evidence="2" id="KW-1185">Reference proteome</keyword>
<protein>
    <submittedName>
        <fullName evidence="1">Uncharacterized protein</fullName>
    </submittedName>
</protein>
<evidence type="ECO:0000313" key="1">
    <source>
        <dbReference type="EMBL" id="RZC65071.1"/>
    </source>
</evidence>
<dbReference type="Gramene" id="RZC65071">
    <property type="protein sequence ID" value="RZC65071"/>
    <property type="gene ID" value="C5167_008755"/>
</dbReference>
<name>A0A4Y7JYK4_PAPSO</name>
<reference evidence="1 2" key="1">
    <citation type="journal article" date="2018" name="Science">
        <title>The opium poppy genome and morphinan production.</title>
        <authorList>
            <person name="Guo L."/>
            <person name="Winzer T."/>
            <person name="Yang X."/>
            <person name="Li Y."/>
            <person name="Ning Z."/>
            <person name="He Z."/>
            <person name="Teodor R."/>
            <person name="Lu Y."/>
            <person name="Bowser T.A."/>
            <person name="Graham I.A."/>
            <person name="Ye K."/>
        </authorList>
    </citation>
    <scope>NUCLEOTIDE SEQUENCE [LARGE SCALE GENOMIC DNA]</scope>
    <source>
        <strain evidence="2">cv. HN1</strain>
        <tissue evidence="1">Leaves</tissue>
    </source>
</reference>
<dbReference type="AlphaFoldDB" id="A0A4Y7JYK4"/>
<sequence length="68" mass="7573">MRWKHLALAAVEAGAEREHICCTFVYATTSCPAGLCKCWERLIPGYHLDAAKLFHPLHDFAGLDTVES</sequence>
<dbReference type="EMBL" id="CM010720">
    <property type="protein sequence ID" value="RZC65071.1"/>
    <property type="molecule type" value="Genomic_DNA"/>
</dbReference>
<evidence type="ECO:0000313" key="2">
    <source>
        <dbReference type="Proteomes" id="UP000316621"/>
    </source>
</evidence>
<dbReference type="PROSITE" id="PS51257">
    <property type="entry name" value="PROKAR_LIPOPROTEIN"/>
    <property type="match status" value="1"/>
</dbReference>
<proteinExistence type="predicted"/>
<accession>A0A4Y7JYK4</accession>